<protein>
    <submittedName>
        <fullName evidence="2">Predicted protein</fullName>
    </submittedName>
</protein>
<dbReference type="GeneID" id="6080512"/>
<dbReference type="KEGG" id="lbc:LACBIDRAFT_330550"/>
<dbReference type="Gene3D" id="3.40.630.30">
    <property type="match status" value="1"/>
</dbReference>
<gene>
    <name evidence="2" type="ORF">LACBIDRAFT_330550</name>
</gene>
<dbReference type="RefSeq" id="XP_001884944.1">
    <property type="nucleotide sequence ID" value="XM_001884909.1"/>
</dbReference>
<dbReference type="Pfam" id="PF09792">
    <property type="entry name" value="But2"/>
    <property type="match status" value="1"/>
</dbReference>
<feature type="domain" description="Ubiquitin 3 binding protein But2 C-terminal" evidence="1">
    <location>
        <begin position="402"/>
        <end position="512"/>
    </location>
</feature>
<accession>B0DLP0</accession>
<dbReference type="OrthoDB" id="61113at2759"/>
<dbReference type="EMBL" id="DS547118">
    <property type="protein sequence ID" value="EDR04425.1"/>
    <property type="molecule type" value="Genomic_DNA"/>
</dbReference>
<dbReference type="HOGENOM" id="CLU_541966_0_0_1"/>
<keyword evidence="3" id="KW-1185">Reference proteome</keyword>
<organism evidence="3">
    <name type="scientific">Laccaria bicolor (strain S238N-H82 / ATCC MYA-4686)</name>
    <name type="common">Bicoloured deceiver</name>
    <name type="synonym">Laccaria laccata var. bicolor</name>
    <dbReference type="NCBI Taxonomy" id="486041"/>
    <lineage>
        <taxon>Eukaryota</taxon>
        <taxon>Fungi</taxon>
        <taxon>Dikarya</taxon>
        <taxon>Basidiomycota</taxon>
        <taxon>Agaricomycotina</taxon>
        <taxon>Agaricomycetes</taxon>
        <taxon>Agaricomycetidae</taxon>
        <taxon>Agaricales</taxon>
        <taxon>Agaricineae</taxon>
        <taxon>Hydnangiaceae</taxon>
        <taxon>Laccaria</taxon>
    </lineage>
</organism>
<dbReference type="AlphaFoldDB" id="B0DLP0"/>
<evidence type="ECO:0000313" key="3">
    <source>
        <dbReference type="Proteomes" id="UP000001194"/>
    </source>
</evidence>
<evidence type="ECO:0000259" key="1">
    <source>
        <dbReference type="Pfam" id="PF09792"/>
    </source>
</evidence>
<dbReference type="Proteomes" id="UP000001194">
    <property type="component" value="Unassembled WGS sequence"/>
</dbReference>
<evidence type="ECO:0000313" key="2">
    <source>
        <dbReference type="EMBL" id="EDR04425.1"/>
    </source>
</evidence>
<dbReference type="InParanoid" id="B0DLP0"/>
<proteinExistence type="predicted"/>
<name>B0DLP0_LACBS</name>
<sequence length="539" mass="59988">MSSPVSVQRVEKPTEDEVNASVAICVALMETRADPALMDPMVRCTLRACVHSGEFYTATDKTGEVIGFSLWMPPGQELFSTPEQRSLGFTDFMNSLPEIGKQYYATTYLAEFPGFVTSALSPTVLTMAAFEPLDSCLMLSLRRNLILGGAISSWSEPNTNAKAKRNGDTLALSTTNDDNHNLEHLTNHADASASEVIRCNHRSNISFTSINLLQLLPPPELLGPFCVDVMLTPTSSYLPSCDAKMSITQPQSRILLTNVMIRLIRSTVEHEASRPNVKFSRPVVQPIPPLKVGCFSIVICNGCNCCVAFIPPKRISFIPPRRISSYASRRPSEDELEFRNPYIGLNELSSSEEARPSKYDRIVNLPRLAAHVSWVEPDLVMPFDVHRWLTDFGYVSPPDRQLQVSSAVHSILQFGVMDYGMERCSLAIRLPSRGDALPHPYSLKDVADTVRLDVCELDAKRPLDERTLTWNNRPTCIRDLGILDAKVGGEVQMDSFPCKSGDFLAYEMSCAPETPDCGIEVWSNQNETWGAFLYQYQTI</sequence>
<reference evidence="2 3" key="1">
    <citation type="journal article" date="2008" name="Nature">
        <title>The genome of Laccaria bicolor provides insights into mycorrhizal symbiosis.</title>
        <authorList>
            <person name="Martin F."/>
            <person name="Aerts A."/>
            <person name="Ahren D."/>
            <person name="Brun A."/>
            <person name="Danchin E.G.J."/>
            <person name="Duchaussoy F."/>
            <person name="Gibon J."/>
            <person name="Kohler A."/>
            <person name="Lindquist E."/>
            <person name="Pereda V."/>
            <person name="Salamov A."/>
            <person name="Shapiro H.J."/>
            <person name="Wuyts J."/>
            <person name="Blaudez D."/>
            <person name="Buee M."/>
            <person name="Brokstein P."/>
            <person name="Canbaeck B."/>
            <person name="Cohen D."/>
            <person name="Courty P.E."/>
            <person name="Coutinho P.M."/>
            <person name="Delaruelle C."/>
            <person name="Detter J.C."/>
            <person name="Deveau A."/>
            <person name="DiFazio S."/>
            <person name="Duplessis S."/>
            <person name="Fraissinet-Tachet L."/>
            <person name="Lucic E."/>
            <person name="Frey-Klett P."/>
            <person name="Fourrey C."/>
            <person name="Feussner I."/>
            <person name="Gay G."/>
            <person name="Grimwood J."/>
            <person name="Hoegger P.J."/>
            <person name="Jain P."/>
            <person name="Kilaru S."/>
            <person name="Labbe J."/>
            <person name="Lin Y.C."/>
            <person name="Legue V."/>
            <person name="Le Tacon F."/>
            <person name="Marmeisse R."/>
            <person name="Melayah D."/>
            <person name="Montanini B."/>
            <person name="Muratet M."/>
            <person name="Nehls U."/>
            <person name="Niculita-Hirzel H."/>
            <person name="Oudot-Le Secq M.P."/>
            <person name="Peter M."/>
            <person name="Quesneville H."/>
            <person name="Rajashekar B."/>
            <person name="Reich M."/>
            <person name="Rouhier N."/>
            <person name="Schmutz J."/>
            <person name="Yin T."/>
            <person name="Chalot M."/>
            <person name="Henrissat B."/>
            <person name="Kuees U."/>
            <person name="Lucas S."/>
            <person name="Van de Peer Y."/>
            <person name="Podila G.K."/>
            <person name="Polle A."/>
            <person name="Pukkila P.J."/>
            <person name="Richardson P.M."/>
            <person name="Rouze P."/>
            <person name="Sanders I.R."/>
            <person name="Stajich J.E."/>
            <person name="Tunlid A."/>
            <person name="Tuskan G."/>
            <person name="Grigoriev I.V."/>
        </authorList>
    </citation>
    <scope>NUCLEOTIDE SEQUENCE [LARGE SCALE GENOMIC DNA]</scope>
    <source>
        <strain evidence="3">S238N-H82 / ATCC MYA-4686</strain>
    </source>
</reference>
<dbReference type="InterPro" id="IPR018620">
    <property type="entry name" value="Ubiquitin3-bd_protein_But2_C"/>
</dbReference>